<evidence type="ECO:0000256" key="2">
    <source>
        <dbReference type="ARBA" id="ARBA00022448"/>
    </source>
</evidence>
<evidence type="ECO:0000256" key="6">
    <source>
        <dbReference type="SAM" id="Phobius"/>
    </source>
</evidence>
<dbReference type="Pfam" id="PF07690">
    <property type="entry name" value="MFS_1"/>
    <property type="match status" value="1"/>
</dbReference>
<feature type="transmembrane region" description="Helical" evidence="6">
    <location>
        <begin position="449"/>
        <end position="467"/>
    </location>
</feature>
<dbReference type="GO" id="GO:0022857">
    <property type="term" value="F:transmembrane transporter activity"/>
    <property type="evidence" value="ECO:0007669"/>
    <property type="project" value="InterPro"/>
</dbReference>
<feature type="transmembrane region" description="Helical" evidence="6">
    <location>
        <begin position="185"/>
        <end position="204"/>
    </location>
</feature>
<keyword evidence="2" id="KW-0813">Transport</keyword>
<dbReference type="Proteomes" id="UP001152759">
    <property type="component" value="Chromosome 9"/>
</dbReference>
<evidence type="ECO:0000313" key="8">
    <source>
        <dbReference type="EMBL" id="CAH0395606.1"/>
    </source>
</evidence>
<dbReference type="PROSITE" id="PS50850">
    <property type="entry name" value="MFS"/>
    <property type="match status" value="1"/>
</dbReference>
<dbReference type="GO" id="GO:0016020">
    <property type="term" value="C:membrane"/>
    <property type="evidence" value="ECO:0007669"/>
    <property type="project" value="UniProtKB-SubCell"/>
</dbReference>
<dbReference type="EMBL" id="OU963870">
    <property type="protein sequence ID" value="CAH0395606.1"/>
    <property type="molecule type" value="Genomic_DNA"/>
</dbReference>
<evidence type="ECO:0000313" key="9">
    <source>
        <dbReference type="Proteomes" id="UP001152759"/>
    </source>
</evidence>
<dbReference type="Gene3D" id="1.20.1250.20">
    <property type="entry name" value="MFS general substrate transporter like domains"/>
    <property type="match status" value="1"/>
</dbReference>
<dbReference type="InterPro" id="IPR005829">
    <property type="entry name" value="Sugar_transporter_CS"/>
</dbReference>
<evidence type="ECO:0000256" key="3">
    <source>
        <dbReference type="ARBA" id="ARBA00022692"/>
    </source>
</evidence>
<keyword evidence="3 6" id="KW-0812">Transmembrane</keyword>
<protein>
    <recommendedName>
        <fullName evidence="7">Major facilitator superfamily (MFS) profile domain-containing protein</fullName>
    </recommendedName>
</protein>
<keyword evidence="9" id="KW-1185">Reference proteome</keyword>
<keyword evidence="4 6" id="KW-1133">Transmembrane helix</keyword>
<dbReference type="PROSITE" id="PS00217">
    <property type="entry name" value="SUGAR_TRANSPORT_2"/>
    <property type="match status" value="1"/>
</dbReference>
<evidence type="ECO:0000259" key="7">
    <source>
        <dbReference type="PROSITE" id="PS50850"/>
    </source>
</evidence>
<feature type="transmembrane region" description="Helical" evidence="6">
    <location>
        <begin position="152"/>
        <end position="173"/>
    </location>
</feature>
<organism evidence="8 9">
    <name type="scientific">Bemisia tabaci</name>
    <name type="common">Sweetpotato whitefly</name>
    <name type="synonym">Aleurodes tabaci</name>
    <dbReference type="NCBI Taxonomy" id="7038"/>
    <lineage>
        <taxon>Eukaryota</taxon>
        <taxon>Metazoa</taxon>
        <taxon>Ecdysozoa</taxon>
        <taxon>Arthropoda</taxon>
        <taxon>Hexapoda</taxon>
        <taxon>Insecta</taxon>
        <taxon>Pterygota</taxon>
        <taxon>Neoptera</taxon>
        <taxon>Paraneoptera</taxon>
        <taxon>Hemiptera</taxon>
        <taxon>Sternorrhyncha</taxon>
        <taxon>Aleyrodoidea</taxon>
        <taxon>Aleyrodidae</taxon>
        <taxon>Aleyrodinae</taxon>
        <taxon>Bemisia</taxon>
    </lineage>
</organism>
<evidence type="ECO:0000256" key="5">
    <source>
        <dbReference type="ARBA" id="ARBA00023136"/>
    </source>
</evidence>
<evidence type="ECO:0000256" key="1">
    <source>
        <dbReference type="ARBA" id="ARBA00004141"/>
    </source>
</evidence>
<dbReference type="AlphaFoldDB" id="A0A9P0AP59"/>
<proteinExistence type="predicted"/>
<dbReference type="InterPro" id="IPR020846">
    <property type="entry name" value="MFS_dom"/>
</dbReference>
<feature type="transmembrane region" description="Helical" evidence="6">
    <location>
        <begin position="98"/>
        <end position="118"/>
    </location>
</feature>
<feature type="transmembrane region" description="Helical" evidence="6">
    <location>
        <begin position="224"/>
        <end position="245"/>
    </location>
</feature>
<name>A0A9P0AP59_BEMTA</name>
<evidence type="ECO:0000256" key="4">
    <source>
        <dbReference type="ARBA" id="ARBA00022989"/>
    </source>
</evidence>
<dbReference type="InterPro" id="IPR036259">
    <property type="entry name" value="MFS_trans_sf"/>
</dbReference>
<dbReference type="InterPro" id="IPR011701">
    <property type="entry name" value="MFS"/>
</dbReference>
<feature type="transmembrane region" description="Helical" evidence="6">
    <location>
        <begin position="60"/>
        <end position="83"/>
    </location>
</feature>
<feature type="transmembrane region" description="Helical" evidence="6">
    <location>
        <begin position="396"/>
        <end position="417"/>
    </location>
</feature>
<reference evidence="8" key="1">
    <citation type="submission" date="2021-12" db="EMBL/GenBank/DDBJ databases">
        <authorList>
            <person name="King R."/>
        </authorList>
    </citation>
    <scope>NUCLEOTIDE SEQUENCE</scope>
</reference>
<comment type="subcellular location">
    <subcellularLocation>
        <location evidence="1">Membrane</location>
        <topology evidence="1">Multi-pass membrane protein</topology>
    </subcellularLocation>
</comment>
<feature type="transmembrane region" description="Helical" evidence="6">
    <location>
        <begin position="127"/>
        <end position="146"/>
    </location>
</feature>
<feature type="transmembrane region" description="Helical" evidence="6">
    <location>
        <begin position="514"/>
        <end position="531"/>
    </location>
</feature>
<accession>A0A9P0AP59</accession>
<feature type="transmembrane region" description="Helical" evidence="6">
    <location>
        <begin position="423"/>
        <end position="442"/>
    </location>
</feature>
<feature type="transmembrane region" description="Helical" evidence="6">
    <location>
        <begin position="479"/>
        <end position="502"/>
    </location>
</feature>
<dbReference type="SUPFAM" id="SSF103473">
    <property type="entry name" value="MFS general substrate transporter"/>
    <property type="match status" value="1"/>
</dbReference>
<dbReference type="PANTHER" id="PTHR23511">
    <property type="entry name" value="SYNAPTIC VESICLE GLYCOPROTEIN 2"/>
    <property type="match status" value="1"/>
</dbReference>
<sequence length="540" mass="59343">MVLSYIKCFCCHQKYTWEVKGDVRIEVKEKVKGKDGVDDFGSLEYDTAIELAGVGRFHHLITFICGFTLMSCGFDVNLGGYIAPTASAVFDMNSEKIGLIHAVFLAGTISSCFFWGALADTFGRKRILVPGMFLDGVLLLLSSLSHNFSTFIVLRFLSGFIIGGPMSLIYTYLGEFYSERKRAKVICFVALAMTLSTLILPVVAMTVLPIKMSYKIDKWEFNSWRLLVACMAVPSLLSAVLLSLMPESPRFLFTKSLHEECLHVISKMFEMNTGKDRASFPVKSFNSKQKVELIGPGQKKLLSSIVYKIEIMWSQVSKLVKPPVLNTTVLCTTVIFTNMVGYCGLGIWIPEFFDRYEEAGKLAPNATLTVCGARTVPRPPDDEDSADSKIFSQRTLLFNIIIGGLSILGNLASGFLANRVDRRLMPVTLMLASGGAVLYLILVDSTMKLLATACLFYVMIGTAHAVYNSIMVDLFPPSIVGMGVCLALLSGRFGAMMSNIILGNLLDQHCQSTLIVTGSVVLVGAFASLFIPKNLPHHNC</sequence>
<keyword evidence="5 6" id="KW-0472">Membrane</keyword>
<gene>
    <name evidence="8" type="ORF">BEMITA_LOCUS13773</name>
</gene>
<feature type="domain" description="Major facilitator superfamily (MFS) profile" evidence="7">
    <location>
        <begin position="61"/>
        <end position="536"/>
    </location>
</feature>
<dbReference type="PANTHER" id="PTHR23511:SF38">
    <property type="entry name" value="SYNAPTIC VESICLE 2-RELATED PROTEIN-LIKE PROTEIN"/>
    <property type="match status" value="1"/>
</dbReference>